<keyword evidence="3" id="KW-0347">Helicase</keyword>
<name>A0A8S2S6L1_9BILA</name>
<dbReference type="GO" id="GO:0016787">
    <property type="term" value="F:hydrolase activity"/>
    <property type="evidence" value="ECO:0007669"/>
    <property type="project" value="UniProtKB-KW"/>
</dbReference>
<dbReference type="Proteomes" id="UP000682733">
    <property type="component" value="Unassembled WGS sequence"/>
</dbReference>
<evidence type="ECO:0000256" key="3">
    <source>
        <dbReference type="ARBA" id="ARBA00022806"/>
    </source>
</evidence>
<proteinExistence type="predicted"/>
<evidence type="ECO:0000256" key="1">
    <source>
        <dbReference type="ARBA" id="ARBA00022741"/>
    </source>
</evidence>
<dbReference type="SUPFAM" id="SSF52540">
    <property type="entry name" value="P-loop containing nucleoside triphosphate hydrolases"/>
    <property type="match status" value="2"/>
</dbReference>
<evidence type="ECO:0000259" key="6">
    <source>
        <dbReference type="PROSITE" id="PS51192"/>
    </source>
</evidence>
<dbReference type="InterPro" id="IPR014001">
    <property type="entry name" value="Helicase_ATP-bd"/>
</dbReference>
<evidence type="ECO:0000259" key="7">
    <source>
        <dbReference type="PROSITE" id="PS51194"/>
    </source>
</evidence>
<reference evidence="9" key="1">
    <citation type="submission" date="2021-02" db="EMBL/GenBank/DDBJ databases">
        <authorList>
            <person name="Nowell W R."/>
        </authorList>
    </citation>
    <scope>NUCLEOTIDE SEQUENCE</scope>
</reference>
<evidence type="ECO:0000256" key="5">
    <source>
        <dbReference type="ARBA" id="ARBA00047984"/>
    </source>
</evidence>
<keyword evidence="1" id="KW-0547">Nucleotide-binding</keyword>
<dbReference type="InterPro" id="IPR011545">
    <property type="entry name" value="DEAD/DEAH_box_helicase_dom"/>
</dbReference>
<dbReference type="CDD" id="cd18795">
    <property type="entry name" value="SF2_C_Ski2"/>
    <property type="match status" value="1"/>
</dbReference>
<feature type="domain" description="Helicase C-terminal" evidence="7">
    <location>
        <begin position="174"/>
        <end position="352"/>
    </location>
</feature>
<dbReference type="Proteomes" id="UP000677228">
    <property type="component" value="Unassembled WGS sequence"/>
</dbReference>
<feature type="non-terminal residue" evidence="9">
    <location>
        <position position="1"/>
    </location>
</feature>
<evidence type="ECO:0000256" key="4">
    <source>
        <dbReference type="ARBA" id="ARBA00022840"/>
    </source>
</evidence>
<comment type="catalytic activity">
    <reaction evidence="5">
        <text>ATP + H2O = ADP + phosphate + H(+)</text>
        <dbReference type="Rhea" id="RHEA:13065"/>
        <dbReference type="ChEBI" id="CHEBI:15377"/>
        <dbReference type="ChEBI" id="CHEBI:15378"/>
        <dbReference type="ChEBI" id="CHEBI:30616"/>
        <dbReference type="ChEBI" id="CHEBI:43474"/>
        <dbReference type="ChEBI" id="CHEBI:456216"/>
        <dbReference type="EC" id="3.6.4.13"/>
    </reaction>
</comment>
<evidence type="ECO:0008006" key="11">
    <source>
        <dbReference type="Google" id="ProtNLM"/>
    </source>
</evidence>
<evidence type="ECO:0000313" key="10">
    <source>
        <dbReference type="Proteomes" id="UP000682733"/>
    </source>
</evidence>
<dbReference type="FunFam" id="3.40.50.300:FF:000447">
    <property type="entry name" value="helicase SKI2W isoform X2"/>
    <property type="match status" value="1"/>
</dbReference>
<protein>
    <recommendedName>
        <fullName evidence="11">DEAD/DEAH box RNA helicase</fullName>
    </recommendedName>
</protein>
<feature type="domain" description="Helicase ATP-binding" evidence="6">
    <location>
        <begin position="1"/>
        <end position="71"/>
    </location>
</feature>
<dbReference type="Gene3D" id="3.40.50.300">
    <property type="entry name" value="P-loop containing nucleotide triphosphate hydrolases"/>
    <property type="match status" value="2"/>
</dbReference>
<dbReference type="GO" id="GO:0005524">
    <property type="term" value="F:ATP binding"/>
    <property type="evidence" value="ECO:0007669"/>
    <property type="project" value="UniProtKB-KW"/>
</dbReference>
<organism evidence="9 10">
    <name type="scientific">Didymodactylos carnosus</name>
    <dbReference type="NCBI Taxonomy" id="1234261"/>
    <lineage>
        <taxon>Eukaryota</taxon>
        <taxon>Metazoa</taxon>
        <taxon>Spiralia</taxon>
        <taxon>Gnathifera</taxon>
        <taxon>Rotifera</taxon>
        <taxon>Eurotatoria</taxon>
        <taxon>Bdelloidea</taxon>
        <taxon>Philodinida</taxon>
        <taxon>Philodinidae</taxon>
        <taxon>Didymodactylos</taxon>
    </lineage>
</organism>
<evidence type="ECO:0000313" key="8">
    <source>
        <dbReference type="EMBL" id="CAF1398953.1"/>
    </source>
</evidence>
<accession>A0A8S2S6L1</accession>
<dbReference type="PANTHER" id="PTHR12131:SF1">
    <property type="entry name" value="ATP-DEPENDENT RNA HELICASE SUPV3L1, MITOCHONDRIAL-RELATED"/>
    <property type="match status" value="1"/>
</dbReference>
<gene>
    <name evidence="8" type="ORF">OVA965_LOCUS32949</name>
    <name evidence="9" type="ORF">TMI583_LOCUS33823</name>
</gene>
<dbReference type="AlphaFoldDB" id="A0A8S2S6L1"/>
<evidence type="ECO:0000313" key="9">
    <source>
        <dbReference type="EMBL" id="CAF4206376.1"/>
    </source>
</evidence>
<dbReference type="InterPro" id="IPR050699">
    <property type="entry name" value="RNA-DNA_Helicase"/>
</dbReference>
<comment type="caution">
    <text evidence="9">The sequence shown here is derived from an EMBL/GenBank/DDBJ whole genome shotgun (WGS) entry which is preliminary data.</text>
</comment>
<dbReference type="EMBL" id="CAJOBA010047876">
    <property type="protein sequence ID" value="CAF4206376.1"/>
    <property type="molecule type" value="Genomic_DNA"/>
</dbReference>
<dbReference type="Pfam" id="PF00271">
    <property type="entry name" value="Helicase_C"/>
    <property type="match status" value="1"/>
</dbReference>
<keyword evidence="2" id="KW-0378">Hydrolase</keyword>
<dbReference type="PANTHER" id="PTHR12131">
    <property type="entry name" value="ATP-DEPENDENT RNA AND DNA HELICASE"/>
    <property type="match status" value="1"/>
</dbReference>
<sequence length="591" mass="68497">SMLYNRSDSLKCLEWVIFDEVHYINDPERGIVWEEVIIMLPDYVNLIMLSATVSNSTEFAEWVGRMKKRHVYVISTFKRPVPLEHYLFTGNSTGTNKELFLLIDSEQKLLLKNYELAVNAKNSRLKDHQQQYGSKQRRDYLNPNQSKTLWTAIIYMLRDRQLLPAVCFVFSRKRCDEYLSLVEKLDLNPAEDKHKIVKFFRQALSRLSDSDRQLPQVTSVLEMAKRGIAIHHSGVLPILREAVELLFQSGCIKILFATETFAMGINMPARTVIFDAIQKHDGRSFRELTPSEYIQMAGRAGRRGLDKTGTVIILCKGSEVQPIASLRTMMMGKASQLQSQFRLTYAMILNFLRVSECPLTYMVRSSYGEFHEQKANLRDLIALKKLQTNIEQIKVLLDKCKNCNNEKLNQYYEQTEKYWSLIYNIQQLLQENVKTQNLLKCGKIIRIRYLYETDLPAIVLDSSHEHSKKQTISVLLIRRKSQLNESLTDADTILLKESNGILVLPLQTWKQDDPYDIQNEDYEIKNISYTDILDITQNSIKLNLNDVLFGHLNNRNKEDYLVPNIGNDTSLKQAIEQLRIIRNEFSGKSGN</sequence>
<dbReference type="InterPro" id="IPR001650">
    <property type="entry name" value="Helicase_C-like"/>
</dbReference>
<dbReference type="GO" id="GO:0003724">
    <property type="term" value="F:RNA helicase activity"/>
    <property type="evidence" value="ECO:0007669"/>
    <property type="project" value="UniProtKB-EC"/>
</dbReference>
<dbReference type="Pfam" id="PF00270">
    <property type="entry name" value="DEAD"/>
    <property type="match status" value="1"/>
</dbReference>
<dbReference type="GO" id="GO:0003676">
    <property type="term" value="F:nucleic acid binding"/>
    <property type="evidence" value="ECO:0007669"/>
    <property type="project" value="InterPro"/>
</dbReference>
<dbReference type="GO" id="GO:0070478">
    <property type="term" value="P:nuclear-transcribed mRNA catabolic process, 3'-5' exonucleolytic nonsense-mediated decay"/>
    <property type="evidence" value="ECO:0007669"/>
    <property type="project" value="TreeGrafter"/>
</dbReference>
<keyword evidence="4" id="KW-0067">ATP-binding</keyword>
<evidence type="ECO:0000256" key="2">
    <source>
        <dbReference type="ARBA" id="ARBA00022801"/>
    </source>
</evidence>
<dbReference type="EMBL" id="CAJNOK010026158">
    <property type="protein sequence ID" value="CAF1398953.1"/>
    <property type="molecule type" value="Genomic_DNA"/>
</dbReference>
<dbReference type="GO" id="GO:0055087">
    <property type="term" value="C:Ski complex"/>
    <property type="evidence" value="ECO:0007669"/>
    <property type="project" value="TreeGrafter"/>
</dbReference>
<dbReference type="InterPro" id="IPR027417">
    <property type="entry name" value="P-loop_NTPase"/>
</dbReference>
<dbReference type="PROSITE" id="PS51192">
    <property type="entry name" value="HELICASE_ATP_BIND_1"/>
    <property type="match status" value="1"/>
</dbReference>
<dbReference type="SMART" id="SM00490">
    <property type="entry name" value="HELICc"/>
    <property type="match status" value="1"/>
</dbReference>
<dbReference type="PROSITE" id="PS51194">
    <property type="entry name" value="HELICASE_CTER"/>
    <property type="match status" value="1"/>
</dbReference>